<dbReference type="GO" id="GO:0016788">
    <property type="term" value="F:hydrolase activity, acting on ester bonds"/>
    <property type="evidence" value="ECO:0007669"/>
    <property type="project" value="UniProtKB-ARBA"/>
</dbReference>
<sequence>MANPTQQDVSQVVSEELRFRSDDEECAATLYRPDGIEDVTPCVVMGNGFSLTRRDGLPRFAERFVDAGIATLTFDFRHLGDSDGEPRQLVDYQRQRTDLAAAVDFARTLEGIGADRIAVWGFSFAGGHVVHVAAHDDWLAAAVSMFPILDGLALAREYGLRNNARYMAAAVRASVGRRPIQMAVTGPPGAPAMLTQPEAEPGFDAVCAEDSRWRNEFLAKPSQPIVEIRPIREASNVRCPLLLCLGTEDTIAPVGPIERAADRAPQSDLRRYPIGHFDGFHDAFEEVVSDQIDFLDRHLVPSPRPDRSRIQ</sequence>
<evidence type="ECO:0000313" key="4">
    <source>
        <dbReference type="Proteomes" id="UP001056855"/>
    </source>
</evidence>
<reference evidence="3" key="1">
    <citation type="submission" date="2022-06" db="EMBL/GenBank/DDBJ databases">
        <title>Diverse halophilic archaea isolated from saline environments.</title>
        <authorList>
            <person name="Cui H.-L."/>
        </authorList>
    </citation>
    <scope>NUCLEOTIDE SEQUENCE</scope>
    <source>
        <strain evidence="3">WLHS1</strain>
        <plasmid evidence="3">unnamed2</plasmid>
    </source>
</reference>
<feature type="domain" description="Xaa-Pro dipeptidyl-peptidase-like" evidence="2">
    <location>
        <begin position="27"/>
        <end position="169"/>
    </location>
</feature>
<dbReference type="InterPro" id="IPR000383">
    <property type="entry name" value="Xaa-Pro-like_dom"/>
</dbReference>
<dbReference type="PANTHER" id="PTHR22946:SF9">
    <property type="entry name" value="POLYKETIDE TRANSFERASE AF380"/>
    <property type="match status" value="1"/>
</dbReference>
<dbReference type="SUPFAM" id="SSF53474">
    <property type="entry name" value="alpha/beta-Hydrolases"/>
    <property type="match status" value="1"/>
</dbReference>
<dbReference type="RefSeq" id="WP_254161317.1">
    <property type="nucleotide sequence ID" value="NZ_CP100357.1"/>
</dbReference>
<dbReference type="Proteomes" id="UP001056855">
    <property type="component" value="Plasmid unnamed2"/>
</dbReference>
<gene>
    <name evidence="3" type="ORF">NGM29_20480</name>
</gene>
<keyword evidence="3" id="KW-0614">Plasmid</keyword>
<protein>
    <submittedName>
        <fullName evidence="3">Alpha/beta hydrolase</fullName>
    </submittedName>
</protein>
<dbReference type="KEGG" id="sawl:NGM29_20480"/>
<proteinExistence type="predicted"/>
<dbReference type="EMBL" id="CP100357">
    <property type="protein sequence ID" value="UTF55862.1"/>
    <property type="molecule type" value="Genomic_DNA"/>
</dbReference>
<keyword evidence="1 3" id="KW-0378">Hydrolase</keyword>
<geneLocation type="plasmid" evidence="3 4">
    <name>unnamed2</name>
</geneLocation>
<name>A0A9E7NCQ4_9EURY</name>
<organism evidence="3 4">
    <name type="scientific">Natronosalvus rutilus</name>
    <dbReference type="NCBI Taxonomy" id="2953753"/>
    <lineage>
        <taxon>Archaea</taxon>
        <taxon>Methanobacteriati</taxon>
        <taxon>Methanobacteriota</taxon>
        <taxon>Stenosarchaea group</taxon>
        <taxon>Halobacteria</taxon>
        <taxon>Halobacteriales</taxon>
        <taxon>Natrialbaceae</taxon>
        <taxon>Natronosalvus</taxon>
    </lineage>
</organism>
<evidence type="ECO:0000313" key="3">
    <source>
        <dbReference type="EMBL" id="UTF55862.1"/>
    </source>
</evidence>
<dbReference type="InterPro" id="IPR050261">
    <property type="entry name" value="FrsA_esterase"/>
</dbReference>
<accession>A0A9E7NCQ4</accession>
<dbReference type="Gene3D" id="3.40.50.1820">
    <property type="entry name" value="alpha/beta hydrolase"/>
    <property type="match status" value="1"/>
</dbReference>
<dbReference type="PANTHER" id="PTHR22946">
    <property type="entry name" value="DIENELACTONE HYDROLASE DOMAIN-CONTAINING PROTEIN-RELATED"/>
    <property type="match status" value="1"/>
</dbReference>
<dbReference type="InterPro" id="IPR029058">
    <property type="entry name" value="AB_hydrolase_fold"/>
</dbReference>
<keyword evidence="4" id="KW-1185">Reference proteome</keyword>
<dbReference type="Pfam" id="PF02129">
    <property type="entry name" value="Peptidase_S15"/>
    <property type="match status" value="1"/>
</dbReference>
<evidence type="ECO:0000256" key="1">
    <source>
        <dbReference type="ARBA" id="ARBA00022801"/>
    </source>
</evidence>
<dbReference type="AlphaFoldDB" id="A0A9E7NCQ4"/>
<evidence type="ECO:0000259" key="2">
    <source>
        <dbReference type="Pfam" id="PF02129"/>
    </source>
</evidence>
<dbReference type="GeneID" id="73292476"/>